<evidence type="ECO:0000313" key="2">
    <source>
        <dbReference type="Proteomes" id="UP000315522"/>
    </source>
</evidence>
<proteinExistence type="predicted"/>
<reference evidence="1 2" key="1">
    <citation type="submission" date="2018-05" db="EMBL/GenBank/DDBJ databases">
        <title>Genome sequencing and assembly of the regulated plant pathogen Lachnellula willkommii and related sister species for the development of diagnostic species identification markers.</title>
        <authorList>
            <person name="Giroux E."/>
            <person name="Bilodeau G."/>
        </authorList>
    </citation>
    <scope>NUCLEOTIDE SEQUENCE [LARGE SCALE GENOMIC DNA]</scope>
    <source>
        <strain evidence="1 2">CBS 172.35</strain>
    </source>
</reference>
<accession>A0A559M549</accession>
<sequence length="57" mass="6499">MKRPSKRHPPCQTHRNSHLFFDMRVPIQKYTSNSGAPAPLSIKISLDHQAFPQVSIT</sequence>
<evidence type="ECO:0000313" key="1">
    <source>
        <dbReference type="EMBL" id="TVY88087.1"/>
    </source>
</evidence>
<dbReference type="EMBL" id="QGML01001952">
    <property type="protein sequence ID" value="TVY88087.1"/>
    <property type="molecule type" value="Genomic_DNA"/>
</dbReference>
<comment type="caution">
    <text evidence="1">The sequence shown here is derived from an EMBL/GenBank/DDBJ whole genome shotgun (WGS) entry which is preliminary data.</text>
</comment>
<organism evidence="1 2">
    <name type="scientific">Lachnellula willkommii</name>
    <dbReference type="NCBI Taxonomy" id="215461"/>
    <lineage>
        <taxon>Eukaryota</taxon>
        <taxon>Fungi</taxon>
        <taxon>Dikarya</taxon>
        <taxon>Ascomycota</taxon>
        <taxon>Pezizomycotina</taxon>
        <taxon>Leotiomycetes</taxon>
        <taxon>Helotiales</taxon>
        <taxon>Lachnaceae</taxon>
        <taxon>Lachnellula</taxon>
    </lineage>
</organism>
<keyword evidence="2" id="KW-1185">Reference proteome</keyword>
<dbReference type="AlphaFoldDB" id="A0A559M549"/>
<dbReference type="Proteomes" id="UP000315522">
    <property type="component" value="Unassembled WGS sequence"/>
</dbReference>
<name>A0A559M549_9HELO</name>
<protein>
    <submittedName>
        <fullName evidence="1">Uncharacterized protein</fullName>
    </submittedName>
</protein>
<gene>
    <name evidence="1" type="ORF">LAWI1_G007546</name>
</gene>